<dbReference type="CDD" id="cd06171">
    <property type="entry name" value="Sigma70_r4"/>
    <property type="match status" value="1"/>
</dbReference>
<keyword evidence="2" id="KW-0805">Transcription regulation</keyword>
<dbReference type="InterPro" id="IPR013325">
    <property type="entry name" value="RNA_pol_sigma_r2"/>
</dbReference>
<name>A0A1Q2C712_ANAHA</name>
<evidence type="ECO:0000259" key="5">
    <source>
        <dbReference type="Pfam" id="PF08281"/>
    </source>
</evidence>
<evidence type="ECO:0000256" key="3">
    <source>
        <dbReference type="ARBA" id="ARBA00023082"/>
    </source>
</evidence>
<feature type="domain" description="RNA polymerase sigma factor 70 region 4 type 2" evidence="5">
    <location>
        <begin position="133"/>
        <end position="177"/>
    </location>
</feature>
<dbReference type="RefSeq" id="WP_077326318.1">
    <property type="nucleotide sequence ID" value="NZ_CP012098.1"/>
</dbReference>
<reference evidence="6 7" key="1">
    <citation type="journal article" date="2016" name="Sci. Rep.">
        <title>Accelerated dysbiosis of gut microbiota during aggravation of DSS-induced colitis by a butyrate-producing bacterium.</title>
        <authorList>
            <person name="Zhang Q."/>
            <person name="Wu Y."/>
            <person name="Wang J."/>
            <person name="Wu G."/>
            <person name="Long W."/>
            <person name="Xue Z."/>
            <person name="Wang L."/>
            <person name="Zhang X."/>
            <person name="Pang X."/>
            <person name="Zhao Y."/>
            <person name="Zhao L."/>
            <person name="Zhang C."/>
        </authorList>
    </citation>
    <scope>NUCLEOTIDE SEQUENCE [LARGE SCALE GENOMIC DNA]</scope>
    <source>
        <strain evidence="6 7">BPB5</strain>
    </source>
</reference>
<dbReference type="GO" id="GO:0016987">
    <property type="term" value="F:sigma factor activity"/>
    <property type="evidence" value="ECO:0007669"/>
    <property type="project" value="UniProtKB-KW"/>
</dbReference>
<keyword evidence="4" id="KW-0804">Transcription</keyword>
<dbReference type="PANTHER" id="PTHR43133">
    <property type="entry name" value="RNA POLYMERASE ECF-TYPE SIGMA FACTO"/>
    <property type="match status" value="1"/>
</dbReference>
<dbReference type="InterPro" id="IPR013249">
    <property type="entry name" value="RNA_pol_sigma70_r4_t2"/>
</dbReference>
<dbReference type="Proteomes" id="UP000188159">
    <property type="component" value="Chromosome"/>
</dbReference>
<comment type="similarity">
    <text evidence="1">Belongs to the sigma-70 factor family. ECF subfamily.</text>
</comment>
<protein>
    <submittedName>
        <fullName evidence="6">RNA polymerase sigma factor, sigma-70 family protein</fullName>
    </submittedName>
</protein>
<evidence type="ECO:0000313" key="7">
    <source>
        <dbReference type="Proteomes" id="UP000188159"/>
    </source>
</evidence>
<gene>
    <name evidence="6" type="ORF">DO83_07070</name>
</gene>
<dbReference type="Gene3D" id="1.10.1740.10">
    <property type="match status" value="1"/>
</dbReference>
<dbReference type="PANTHER" id="PTHR43133:SF46">
    <property type="entry name" value="RNA POLYMERASE SIGMA-70 FACTOR ECF SUBFAMILY"/>
    <property type="match status" value="1"/>
</dbReference>
<sequence>MEIIYMKGNGHPTNNQNISEYVALLYQKYSHKLYCNAFHYTSNPSIAEDGVQQIFERILLHPDTALHVPEHEIIYYLFAIQRNVMYTLTTDEYKNSHYPLDYDDGNDISRNLIDPEDLFIRYIYLDSLKIIFSTLTPDFRDTIIFHYFYGFKYSEIACMFHISERAVKKRIAVAKKRVRTMFQKEDFL</sequence>
<dbReference type="SUPFAM" id="SSF88659">
    <property type="entry name" value="Sigma3 and sigma4 domains of RNA polymerase sigma factors"/>
    <property type="match status" value="1"/>
</dbReference>
<keyword evidence="3" id="KW-0731">Sigma factor</keyword>
<accession>A0A1Q2C712</accession>
<dbReference type="InterPro" id="IPR036388">
    <property type="entry name" value="WH-like_DNA-bd_sf"/>
</dbReference>
<evidence type="ECO:0000256" key="2">
    <source>
        <dbReference type="ARBA" id="ARBA00023015"/>
    </source>
</evidence>
<dbReference type="Gene3D" id="1.10.10.10">
    <property type="entry name" value="Winged helix-like DNA-binding domain superfamily/Winged helix DNA-binding domain"/>
    <property type="match status" value="1"/>
</dbReference>
<dbReference type="GO" id="GO:0006352">
    <property type="term" value="P:DNA-templated transcription initiation"/>
    <property type="evidence" value="ECO:0007669"/>
    <property type="project" value="InterPro"/>
</dbReference>
<dbReference type="InterPro" id="IPR039425">
    <property type="entry name" value="RNA_pol_sigma-70-like"/>
</dbReference>
<dbReference type="GO" id="GO:0003677">
    <property type="term" value="F:DNA binding"/>
    <property type="evidence" value="ECO:0007669"/>
    <property type="project" value="InterPro"/>
</dbReference>
<proteinExistence type="inferred from homology"/>
<dbReference type="InterPro" id="IPR013324">
    <property type="entry name" value="RNA_pol_sigma_r3/r4-like"/>
</dbReference>
<dbReference type="SUPFAM" id="SSF88946">
    <property type="entry name" value="Sigma2 domain of RNA polymerase sigma factors"/>
    <property type="match status" value="1"/>
</dbReference>
<evidence type="ECO:0000256" key="4">
    <source>
        <dbReference type="ARBA" id="ARBA00023163"/>
    </source>
</evidence>
<evidence type="ECO:0000313" key="6">
    <source>
        <dbReference type="EMBL" id="AQP39379.1"/>
    </source>
</evidence>
<dbReference type="EMBL" id="CP012098">
    <property type="protein sequence ID" value="AQP39379.1"/>
    <property type="molecule type" value="Genomic_DNA"/>
</dbReference>
<dbReference type="AlphaFoldDB" id="A0A1Q2C712"/>
<organism evidence="6 7">
    <name type="scientific">Anaerostipes hadrus</name>
    <dbReference type="NCBI Taxonomy" id="649756"/>
    <lineage>
        <taxon>Bacteria</taxon>
        <taxon>Bacillati</taxon>
        <taxon>Bacillota</taxon>
        <taxon>Clostridia</taxon>
        <taxon>Lachnospirales</taxon>
        <taxon>Lachnospiraceae</taxon>
        <taxon>Anaerostipes</taxon>
    </lineage>
</organism>
<dbReference type="Pfam" id="PF08281">
    <property type="entry name" value="Sigma70_r4_2"/>
    <property type="match status" value="1"/>
</dbReference>
<evidence type="ECO:0000256" key="1">
    <source>
        <dbReference type="ARBA" id="ARBA00010641"/>
    </source>
</evidence>